<sequence length="214" mass="23760">MKKYILTLAFSLVWIAFAQASDPAFIAAMQKQLKAKKTIANYEQSQEVTNGFLRIADASDSEWLPFYYAALLKTEAAFRFDIEKDKSLDEALELVKKADKIAPGNSEITALNGYILMGKISLDPAGRGQSMSPQAMQLFGKAINLDRENPRAVSLMSQMELGMAEFFGTGPEKACGMARMSLDLYKKEEAKITDEYLLPTWGKMQADQVASKCN</sequence>
<accession>A0A1I0VW96</accession>
<dbReference type="InterPro" id="IPR011990">
    <property type="entry name" value="TPR-like_helical_dom_sf"/>
</dbReference>
<evidence type="ECO:0008006" key="4">
    <source>
        <dbReference type="Google" id="ProtNLM"/>
    </source>
</evidence>
<dbReference type="RefSeq" id="WP_092894505.1">
    <property type="nucleotide sequence ID" value="NZ_FOKK01000001.1"/>
</dbReference>
<dbReference type="STRING" id="237018.SAMN04489723_101418"/>
<dbReference type="OrthoDB" id="1150971at2"/>
<keyword evidence="1" id="KW-0732">Signal</keyword>
<organism evidence="2 3">
    <name type="scientific">Algoriphagus aquimarinus</name>
    <dbReference type="NCBI Taxonomy" id="237018"/>
    <lineage>
        <taxon>Bacteria</taxon>
        <taxon>Pseudomonadati</taxon>
        <taxon>Bacteroidota</taxon>
        <taxon>Cytophagia</taxon>
        <taxon>Cytophagales</taxon>
        <taxon>Cyclobacteriaceae</taxon>
        <taxon>Algoriphagus</taxon>
    </lineage>
</organism>
<feature type="chain" id="PRO_5011704053" description="Tetratricopeptide repeat protein" evidence="1">
    <location>
        <begin position="21"/>
        <end position="214"/>
    </location>
</feature>
<proteinExistence type="predicted"/>
<feature type="signal peptide" evidence="1">
    <location>
        <begin position="1"/>
        <end position="20"/>
    </location>
</feature>
<gene>
    <name evidence="2" type="ORF">SAMN04489723_101418</name>
</gene>
<keyword evidence="3" id="KW-1185">Reference proteome</keyword>
<evidence type="ECO:0000313" key="2">
    <source>
        <dbReference type="EMBL" id="SFA80715.1"/>
    </source>
</evidence>
<name>A0A1I0VW96_9BACT</name>
<dbReference type="SUPFAM" id="SSF48452">
    <property type="entry name" value="TPR-like"/>
    <property type="match status" value="1"/>
</dbReference>
<reference evidence="2 3" key="1">
    <citation type="submission" date="2016-10" db="EMBL/GenBank/DDBJ databases">
        <authorList>
            <person name="de Groot N.N."/>
        </authorList>
    </citation>
    <scope>NUCLEOTIDE SEQUENCE [LARGE SCALE GENOMIC DNA]</scope>
    <source>
        <strain evidence="2 3">DSM 23399</strain>
    </source>
</reference>
<dbReference type="AlphaFoldDB" id="A0A1I0VW96"/>
<evidence type="ECO:0000256" key="1">
    <source>
        <dbReference type="SAM" id="SignalP"/>
    </source>
</evidence>
<evidence type="ECO:0000313" key="3">
    <source>
        <dbReference type="Proteomes" id="UP000198790"/>
    </source>
</evidence>
<dbReference type="EMBL" id="FOKK01000001">
    <property type="protein sequence ID" value="SFA80715.1"/>
    <property type="molecule type" value="Genomic_DNA"/>
</dbReference>
<dbReference type="Proteomes" id="UP000198790">
    <property type="component" value="Unassembled WGS sequence"/>
</dbReference>
<protein>
    <recommendedName>
        <fullName evidence="4">Tetratricopeptide repeat protein</fullName>
    </recommendedName>
</protein>
<dbReference type="Gene3D" id="1.25.40.10">
    <property type="entry name" value="Tetratricopeptide repeat domain"/>
    <property type="match status" value="1"/>
</dbReference>